<dbReference type="GeneID" id="6077963"/>
<sequence length="313" mass="33123">MGCGRGNLQMDKELRVGNNAGGAIVPELAITSELVGLVKRDIMEIRSDMENAGGREAKDWTQVRSQTELDSEALPGGKELGNDDVGEALGESDDFCVAPELMVHDTGATPTISPNPAFKHKEWQQGVVEPQQPNSGESQMQGEPDEEEEFNEATFTSSLDLTPSGGAKVCWWKSKDVIPLHWSSGLSAIEPGLTANTTTASSVGSSRVPSPLPELEGTAKLEGGSSGREKTNGNMQVTLNTNGHGYAAQSNGRFGGGVNGMGLLPLPLSIPGLGVLVGGGALWMGSMGKKLGELRDSPMYMFLRFYQLDSSLE</sequence>
<organism evidence="3">
    <name type="scientific">Laccaria bicolor (strain S238N-H82 / ATCC MYA-4686)</name>
    <name type="common">Bicoloured deceiver</name>
    <name type="synonym">Laccaria laccata var. bicolor</name>
    <dbReference type="NCBI Taxonomy" id="486041"/>
    <lineage>
        <taxon>Eukaryota</taxon>
        <taxon>Fungi</taxon>
        <taxon>Dikarya</taxon>
        <taxon>Basidiomycota</taxon>
        <taxon>Agaricomycotina</taxon>
        <taxon>Agaricomycetes</taxon>
        <taxon>Agaricomycetidae</taxon>
        <taxon>Agaricales</taxon>
        <taxon>Agaricineae</taxon>
        <taxon>Hydnangiaceae</taxon>
        <taxon>Laccaria</taxon>
    </lineage>
</organism>
<name>B0DET5_LACBS</name>
<feature type="region of interest" description="Disordered" evidence="1">
    <location>
        <begin position="53"/>
        <end position="81"/>
    </location>
</feature>
<evidence type="ECO:0000313" key="3">
    <source>
        <dbReference type="Proteomes" id="UP000001194"/>
    </source>
</evidence>
<protein>
    <submittedName>
        <fullName evidence="2">Predicted protein</fullName>
    </submittedName>
</protein>
<evidence type="ECO:0000313" key="2">
    <source>
        <dbReference type="EMBL" id="EDR06996.1"/>
    </source>
</evidence>
<feature type="region of interest" description="Disordered" evidence="1">
    <location>
        <begin position="198"/>
        <end position="232"/>
    </location>
</feature>
<proteinExistence type="predicted"/>
<keyword evidence="3" id="KW-1185">Reference proteome</keyword>
<feature type="compositionally biased region" description="Polar residues" evidence="1">
    <location>
        <begin position="131"/>
        <end position="141"/>
    </location>
</feature>
<dbReference type="Proteomes" id="UP000001194">
    <property type="component" value="Unassembled WGS sequence"/>
</dbReference>
<dbReference type="AlphaFoldDB" id="B0DET5"/>
<evidence type="ECO:0000256" key="1">
    <source>
        <dbReference type="SAM" id="MobiDB-lite"/>
    </source>
</evidence>
<dbReference type="InParanoid" id="B0DET5"/>
<dbReference type="RefSeq" id="XP_001882369.1">
    <property type="nucleotide sequence ID" value="XM_001882334.1"/>
</dbReference>
<reference evidence="2 3" key="1">
    <citation type="journal article" date="2008" name="Nature">
        <title>The genome of Laccaria bicolor provides insights into mycorrhizal symbiosis.</title>
        <authorList>
            <person name="Martin F."/>
            <person name="Aerts A."/>
            <person name="Ahren D."/>
            <person name="Brun A."/>
            <person name="Danchin E.G.J."/>
            <person name="Duchaussoy F."/>
            <person name="Gibon J."/>
            <person name="Kohler A."/>
            <person name="Lindquist E."/>
            <person name="Pereda V."/>
            <person name="Salamov A."/>
            <person name="Shapiro H.J."/>
            <person name="Wuyts J."/>
            <person name="Blaudez D."/>
            <person name="Buee M."/>
            <person name="Brokstein P."/>
            <person name="Canbaeck B."/>
            <person name="Cohen D."/>
            <person name="Courty P.E."/>
            <person name="Coutinho P.M."/>
            <person name="Delaruelle C."/>
            <person name="Detter J.C."/>
            <person name="Deveau A."/>
            <person name="DiFazio S."/>
            <person name="Duplessis S."/>
            <person name="Fraissinet-Tachet L."/>
            <person name="Lucic E."/>
            <person name="Frey-Klett P."/>
            <person name="Fourrey C."/>
            <person name="Feussner I."/>
            <person name="Gay G."/>
            <person name="Grimwood J."/>
            <person name="Hoegger P.J."/>
            <person name="Jain P."/>
            <person name="Kilaru S."/>
            <person name="Labbe J."/>
            <person name="Lin Y.C."/>
            <person name="Legue V."/>
            <person name="Le Tacon F."/>
            <person name="Marmeisse R."/>
            <person name="Melayah D."/>
            <person name="Montanini B."/>
            <person name="Muratet M."/>
            <person name="Nehls U."/>
            <person name="Niculita-Hirzel H."/>
            <person name="Oudot-Le Secq M.P."/>
            <person name="Peter M."/>
            <person name="Quesneville H."/>
            <person name="Rajashekar B."/>
            <person name="Reich M."/>
            <person name="Rouhier N."/>
            <person name="Schmutz J."/>
            <person name="Yin T."/>
            <person name="Chalot M."/>
            <person name="Henrissat B."/>
            <person name="Kuees U."/>
            <person name="Lucas S."/>
            <person name="Van de Peer Y."/>
            <person name="Podila G.K."/>
            <person name="Polle A."/>
            <person name="Pukkila P.J."/>
            <person name="Richardson P.M."/>
            <person name="Rouze P."/>
            <person name="Sanders I.R."/>
            <person name="Stajich J.E."/>
            <person name="Tunlid A."/>
            <person name="Tuskan G."/>
            <person name="Grigoriev I.V."/>
        </authorList>
    </citation>
    <scope>NUCLEOTIDE SEQUENCE [LARGE SCALE GENOMIC DNA]</scope>
    <source>
        <strain evidence="3">S238N-H82 / ATCC MYA-4686</strain>
    </source>
</reference>
<dbReference type="KEGG" id="lbc:LACBIDRAFT_328432"/>
<feature type="compositionally biased region" description="Polar residues" evidence="1">
    <location>
        <begin position="198"/>
        <end position="208"/>
    </location>
</feature>
<gene>
    <name evidence="2" type="ORF">LACBIDRAFT_328432</name>
</gene>
<dbReference type="EMBL" id="DS547106">
    <property type="protein sequence ID" value="EDR06996.1"/>
    <property type="molecule type" value="Genomic_DNA"/>
</dbReference>
<accession>B0DET5</accession>
<dbReference type="OrthoDB" id="3204900at2759"/>
<feature type="region of interest" description="Disordered" evidence="1">
    <location>
        <begin position="127"/>
        <end position="159"/>
    </location>
</feature>
<dbReference type="HOGENOM" id="CLU_888689_0_0_1"/>